<dbReference type="SMART" id="SM00368">
    <property type="entry name" value="LRR_RI"/>
    <property type="match status" value="2"/>
</dbReference>
<evidence type="ECO:0008006" key="4">
    <source>
        <dbReference type="Google" id="ProtNLM"/>
    </source>
</evidence>
<evidence type="ECO:0000256" key="1">
    <source>
        <dbReference type="SAM" id="MobiDB-lite"/>
    </source>
</evidence>
<feature type="region of interest" description="Disordered" evidence="1">
    <location>
        <begin position="1"/>
        <end position="22"/>
    </location>
</feature>
<feature type="compositionally biased region" description="Polar residues" evidence="1">
    <location>
        <begin position="1"/>
        <end position="10"/>
    </location>
</feature>
<dbReference type="GeneID" id="17251537"/>
<evidence type="ECO:0000313" key="3">
    <source>
        <dbReference type="Proteomes" id="UP000013827"/>
    </source>
</evidence>
<reference evidence="2" key="2">
    <citation type="submission" date="2024-10" db="UniProtKB">
        <authorList>
            <consortium name="EnsemblProtists"/>
        </authorList>
    </citation>
    <scope>IDENTIFICATION</scope>
</reference>
<dbReference type="Gene3D" id="3.80.10.10">
    <property type="entry name" value="Ribonuclease Inhibitor"/>
    <property type="match status" value="1"/>
</dbReference>
<reference evidence="3" key="1">
    <citation type="journal article" date="2013" name="Nature">
        <title>Pan genome of the phytoplankton Emiliania underpins its global distribution.</title>
        <authorList>
            <person name="Read B.A."/>
            <person name="Kegel J."/>
            <person name="Klute M.J."/>
            <person name="Kuo A."/>
            <person name="Lefebvre S.C."/>
            <person name="Maumus F."/>
            <person name="Mayer C."/>
            <person name="Miller J."/>
            <person name="Monier A."/>
            <person name="Salamov A."/>
            <person name="Young J."/>
            <person name="Aguilar M."/>
            <person name="Claverie J.M."/>
            <person name="Frickenhaus S."/>
            <person name="Gonzalez K."/>
            <person name="Herman E.K."/>
            <person name="Lin Y.C."/>
            <person name="Napier J."/>
            <person name="Ogata H."/>
            <person name="Sarno A.F."/>
            <person name="Shmutz J."/>
            <person name="Schroeder D."/>
            <person name="de Vargas C."/>
            <person name="Verret F."/>
            <person name="von Dassow P."/>
            <person name="Valentin K."/>
            <person name="Van de Peer Y."/>
            <person name="Wheeler G."/>
            <person name="Dacks J.B."/>
            <person name="Delwiche C.F."/>
            <person name="Dyhrman S.T."/>
            <person name="Glockner G."/>
            <person name="John U."/>
            <person name="Richards T."/>
            <person name="Worden A.Z."/>
            <person name="Zhang X."/>
            <person name="Grigoriev I.V."/>
            <person name="Allen A.E."/>
            <person name="Bidle K."/>
            <person name="Borodovsky M."/>
            <person name="Bowler C."/>
            <person name="Brownlee C."/>
            <person name="Cock J.M."/>
            <person name="Elias M."/>
            <person name="Gladyshev V.N."/>
            <person name="Groth M."/>
            <person name="Guda C."/>
            <person name="Hadaegh A."/>
            <person name="Iglesias-Rodriguez M.D."/>
            <person name="Jenkins J."/>
            <person name="Jones B.M."/>
            <person name="Lawson T."/>
            <person name="Leese F."/>
            <person name="Lindquist E."/>
            <person name="Lobanov A."/>
            <person name="Lomsadze A."/>
            <person name="Malik S.B."/>
            <person name="Marsh M.E."/>
            <person name="Mackinder L."/>
            <person name="Mock T."/>
            <person name="Mueller-Roeber B."/>
            <person name="Pagarete A."/>
            <person name="Parker M."/>
            <person name="Probert I."/>
            <person name="Quesneville H."/>
            <person name="Raines C."/>
            <person name="Rensing S.A."/>
            <person name="Riano-Pachon D.M."/>
            <person name="Richier S."/>
            <person name="Rokitta S."/>
            <person name="Shiraiwa Y."/>
            <person name="Soanes D.M."/>
            <person name="van der Giezen M."/>
            <person name="Wahlund T.M."/>
            <person name="Williams B."/>
            <person name="Wilson W."/>
            <person name="Wolfe G."/>
            <person name="Wurch L.L."/>
        </authorList>
    </citation>
    <scope>NUCLEOTIDE SEQUENCE</scope>
</reference>
<dbReference type="SUPFAM" id="SSF52047">
    <property type="entry name" value="RNI-like"/>
    <property type="match status" value="1"/>
</dbReference>
<dbReference type="InterPro" id="IPR001611">
    <property type="entry name" value="Leu-rich_rpt"/>
</dbReference>
<organism evidence="2 3">
    <name type="scientific">Emiliania huxleyi (strain CCMP1516)</name>
    <dbReference type="NCBI Taxonomy" id="280463"/>
    <lineage>
        <taxon>Eukaryota</taxon>
        <taxon>Haptista</taxon>
        <taxon>Haptophyta</taxon>
        <taxon>Prymnesiophyceae</taxon>
        <taxon>Isochrysidales</taxon>
        <taxon>Noelaerhabdaceae</taxon>
        <taxon>Emiliania</taxon>
    </lineage>
</organism>
<evidence type="ECO:0000313" key="2">
    <source>
        <dbReference type="EnsemblProtists" id="EOD05446"/>
    </source>
</evidence>
<dbReference type="Pfam" id="PF13516">
    <property type="entry name" value="LRR_6"/>
    <property type="match status" value="1"/>
</dbReference>
<dbReference type="Proteomes" id="UP000013827">
    <property type="component" value="Unassembled WGS sequence"/>
</dbReference>
<dbReference type="RefSeq" id="XP_005757875.1">
    <property type="nucleotide sequence ID" value="XM_005757818.1"/>
</dbReference>
<dbReference type="PaxDb" id="2903-EOD05446"/>
<dbReference type="KEGG" id="ehx:EMIHUDRAFT_199192"/>
<name>A0A0D3I2G1_EMIH1</name>
<dbReference type="AlphaFoldDB" id="A0A0D3I2G1"/>
<keyword evidence="3" id="KW-1185">Reference proteome</keyword>
<proteinExistence type="predicted"/>
<dbReference type="InterPro" id="IPR032675">
    <property type="entry name" value="LRR_dom_sf"/>
</dbReference>
<sequence>MVVLEQSNKNAGRGRDDDDDHPGVAAWLEGGIGLHRRHHDDILYDQPSYSHLAVSRDGERAYLGSFAGLYRRDGRGPWVYLETITQLITSLAVGADRGALSGLKELYLPSNLIGNDGLVALGRALTAGALPTLQGISLMHNRIGDDGLVAFLQALSRGSLPRLQKLFVDIVSPDLEAICAAKGVECETPAPTPCRDLPADQREACAQSEIAQFGVCKTCG</sequence>
<accession>A0A0D3I2G1</accession>
<dbReference type="EnsemblProtists" id="EOD05446">
    <property type="protein sequence ID" value="EOD05446"/>
    <property type="gene ID" value="EMIHUDRAFT_199192"/>
</dbReference>
<protein>
    <recommendedName>
        <fullName evidence="4">Distal membrane arm assembly complex 2-like protein</fullName>
    </recommendedName>
</protein>
<dbReference type="HOGENOM" id="CLU_1258135_0_0_1"/>